<feature type="compositionally biased region" description="Basic and acidic residues" evidence="1">
    <location>
        <begin position="301"/>
        <end position="310"/>
    </location>
</feature>
<feature type="compositionally biased region" description="Basic and acidic residues" evidence="1">
    <location>
        <begin position="168"/>
        <end position="180"/>
    </location>
</feature>
<feature type="region of interest" description="Disordered" evidence="1">
    <location>
        <begin position="1"/>
        <end position="186"/>
    </location>
</feature>
<feature type="compositionally biased region" description="Polar residues" evidence="1">
    <location>
        <begin position="311"/>
        <end position="323"/>
    </location>
</feature>
<name>A0A9W4U6S3_9PLEO</name>
<gene>
    <name evidence="2" type="ORF">PDIGIT_LOCUS3477</name>
</gene>
<comment type="caution">
    <text evidence="2">The sequence shown here is derived from an EMBL/GenBank/DDBJ whole genome shotgun (WGS) entry which is preliminary data.</text>
</comment>
<feature type="region of interest" description="Disordered" evidence="1">
    <location>
        <begin position="528"/>
        <end position="636"/>
    </location>
</feature>
<feature type="region of interest" description="Disordered" evidence="1">
    <location>
        <begin position="487"/>
        <end position="512"/>
    </location>
</feature>
<feature type="compositionally biased region" description="Polar residues" evidence="1">
    <location>
        <begin position="346"/>
        <end position="355"/>
    </location>
</feature>
<accession>A0A9W4U6S3</accession>
<reference evidence="2" key="1">
    <citation type="submission" date="2023-01" db="EMBL/GenBank/DDBJ databases">
        <authorList>
            <person name="Van Ghelder C."/>
            <person name="Rancurel C."/>
        </authorList>
    </citation>
    <scope>NUCLEOTIDE SEQUENCE</scope>
    <source>
        <strain evidence="2">CNCM I-4278</strain>
    </source>
</reference>
<keyword evidence="3" id="KW-1185">Reference proteome</keyword>
<evidence type="ECO:0000313" key="2">
    <source>
        <dbReference type="EMBL" id="CAI6317867.1"/>
    </source>
</evidence>
<protein>
    <submittedName>
        <fullName evidence="2">Uncharacterized protein</fullName>
    </submittedName>
</protein>
<evidence type="ECO:0000256" key="1">
    <source>
        <dbReference type="SAM" id="MobiDB-lite"/>
    </source>
</evidence>
<feature type="region of interest" description="Disordered" evidence="1">
    <location>
        <begin position="301"/>
        <end position="355"/>
    </location>
</feature>
<feature type="region of interest" description="Disordered" evidence="1">
    <location>
        <begin position="226"/>
        <end position="255"/>
    </location>
</feature>
<dbReference type="AlphaFoldDB" id="A0A9W4U6S3"/>
<proteinExistence type="predicted"/>
<feature type="compositionally biased region" description="Basic and acidic residues" evidence="1">
    <location>
        <begin position="238"/>
        <end position="251"/>
    </location>
</feature>
<feature type="compositionally biased region" description="Polar residues" evidence="1">
    <location>
        <begin position="1"/>
        <end position="15"/>
    </location>
</feature>
<evidence type="ECO:0000313" key="3">
    <source>
        <dbReference type="Proteomes" id="UP001152607"/>
    </source>
</evidence>
<dbReference type="Proteomes" id="UP001152607">
    <property type="component" value="Unassembled WGS sequence"/>
</dbReference>
<feature type="compositionally biased region" description="Basic and acidic residues" evidence="1">
    <location>
        <begin position="501"/>
        <end position="512"/>
    </location>
</feature>
<feature type="compositionally biased region" description="Acidic residues" evidence="1">
    <location>
        <begin position="578"/>
        <end position="598"/>
    </location>
</feature>
<dbReference type="EMBL" id="CAOQHR010000002">
    <property type="protein sequence ID" value="CAI6317867.1"/>
    <property type="molecule type" value="Genomic_DNA"/>
</dbReference>
<sequence length="636" mass="74469">MDNTSFTGYNYSVIDQKSRRHEQSVNKPFHYPAHDNTDNAPQHYQPRAETEHFAPSPYENLGYESQQHIPPIEYPITPYQRPDHHHRPPPPPTLRPAAPYQQQDHHYQRPPPPVVSYQRQDYHHHPPPQDHYYQPPPPSTLHPVAPYQRQDHHHHHPPSQTLQPSDHPIQHHEFGERPRETPTPVQSRLLNDVYDGDRYGIPRVPPPLCDTSIPYEYGHGYTQTYVYPGMGENTQRNSSERNPRNPPREGSKVAMEPLSLYESEMLMRFLWEIQNRDRHPQSTHDPNPSPAYQLRPSNMEVETHQSHYDLSEQSSILDSPRQTSVREEQDPPISENQDETRELTNWKPNTFDPQTVTGLRRRLTDDERNLWRNRSIPRNVTREAFLMRGRVDSIEYKVNFRGYKTTPHDSIKEISDDYVARHAEFLERFPDLQSYITHIIASAALIGMIPYDDTNEPQAHQNLALELYRGGDQEDDDQEDQECYNSFENYDEPPFLGPDDQGDRESHYSLDDNNKTSILGLYDQEDQGSHSFLDEDNEPPFLNPDDREDDSLRGFPHHRYDNYTDIDELDSHHPSEELSYELEDPTESPYYSDDDDDDFYHRNSIFFDDPDQGWSAGNSRRENGGVALPDGHESQW</sequence>
<organism evidence="2 3">
    <name type="scientific">Periconia digitata</name>
    <dbReference type="NCBI Taxonomy" id="1303443"/>
    <lineage>
        <taxon>Eukaryota</taxon>
        <taxon>Fungi</taxon>
        <taxon>Dikarya</taxon>
        <taxon>Ascomycota</taxon>
        <taxon>Pezizomycotina</taxon>
        <taxon>Dothideomycetes</taxon>
        <taxon>Pleosporomycetidae</taxon>
        <taxon>Pleosporales</taxon>
        <taxon>Massarineae</taxon>
        <taxon>Periconiaceae</taxon>
        <taxon>Periconia</taxon>
    </lineage>
</organism>